<organism evidence="1 2">
    <name type="scientific">Liparis tanakae</name>
    <name type="common">Tanaka's snailfish</name>
    <dbReference type="NCBI Taxonomy" id="230148"/>
    <lineage>
        <taxon>Eukaryota</taxon>
        <taxon>Metazoa</taxon>
        <taxon>Chordata</taxon>
        <taxon>Craniata</taxon>
        <taxon>Vertebrata</taxon>
        <taxon>Euteleostomi</taxon>
        <taxon>Actinopterygii</taxon>
        <taxon>Neopterygii</taxon>
        <taxon>Teleostei</taxon>
        <taxon>Neoteleostei</taxon>
        <taxon>Acanthomorphata</taxon>
        <taxon>Eupercaria</taxon>
        <taxon>Perciformes</taxon>
        <taxon>Cottioidei</taxon>
        <taxon>Cottales</taxon>
        <taxon>Liparidae</taxon>
        <taxon>Liparis</taxon>
    </lineage>
</organism>
<dbReference type="AlphaFoldDB" id="A0A4Z2HV67"/>
<evidence type="ECO:0000313" key="2">
    <source>
        <dbReference type="Proteomes" id="UP000314294"/>
    </source>
</evidence>
<dbReference type="EMBL" id="SRLO01000172">
    <property type="protein sequence ID" value="TNN69729.1"/>
    <property type="molecule type" value="Genomic_DNA"/>
</dbReference>
<reference evidence="1 2" key="1">
    <citation type="submission" date="2019-03" db="EMBL/GenBank/DDBJ databases">
        <title>First draft genome of Liparis tanakae, snailfish: a comprehensive survey of snailfish specific genes.</title>
        <authorList>
            <person name="Kim W."/>
            <person name="Song I."/>
            <person name="Jeong J.-H."/>
            <person name="Kim D."/>
            <person name="Kim S."/>
            <person name="Ryu S."/>
            <person name="Song J.Y."/>
            <person name="Lee S.K."/>
        </authorList>
    </citation>
    <scope>NUCLEOTIDE SEQUENCE [LARGE SCALE GENOMIC DNA]</scope>
    <source>
        <tissue evidence="1">Muscle</tissue>
    </source>
</reference>
<evidence type="ECO:0000313" key="1">
    <source>
        <dbReference type="EMBL" id="TNN69729.1"/>
    </source>
</evidence>
<protein>
    <submittedName>
        <fullName evidence="1">Uncharacterized protein</fullName>
    </submittedName>
</protein>
<gene>
    <name evidence="1" type="ORF">EYF80_020093</name>
</gene>
<accession>A0A4Z2HV67</accession>
<dbReference type="Proteomes" id="UP000314294">
    <property type="component" value="Unassembled WGS sequence"/>
</dbReference>
<proteinExistence type="predicted"/>
<name>A0A4Z2HV67_9TELE</name>
<sequence>MDEAVEPENMMHQMLIVSAVNARASRHQAERVGRRVGEPGCGLPLPQLTLWPESHEHQEGSAWGNVHMATDEQQPHSVGRAPGIMSNCFNRDGWCGAVGAGRDLSSPPPLKPELPEDELVSVQRLPFDKCIL</sequence>
<comment type="caution">
    <text evidence="1">The sequence shown here is derived from an EMBL/GenBank/DDBJ whole genome shotgun (WGS) entry which is preliminary data.</text>
</comment>
<keyword evidence="2" id="KW-1185">Reference proteome</keyword>